<dbReference type="EMBL" id="JBIACJ010000003">
    <property type="protein sequence ID" value="MFE8696038.1"/>
    <property type="molecule type" value="Genomic_DNA"/>
</dbReference>
<keyword evidence="3" id="KW-1185">Reference proteome</keyword>
<evidence type="ECO:0000256" key="1">
    <source>
        <dbReference type="SAM" id="Phobius"/>
    </source>
</evidence>
<dbReference type="Proteomes" id="UP001601058">
    <property type="component" value="Unassembled WGS sequence"/>
</dbReference>
<name>A0ABW6JZB4_9BACI</name>
<proteinExistence type="predicted"/>
<sequence length="173" mass="20020">MKIRKRIFGYVIDFFLSIAICIFLSILTFIIAAIVALLFLPFVASDGDTWNPILNVIMNGMLLFSVFVFMVTSLGANFKLTLTWGYKFNGLILGNTSKFKLFTWWFIRNGIAGLFIFLFAYHLANDKDYKYLFLPIFIYIIYLLIDGIVFLVTKGKRTFTDIWTGIEVLEKIK</sequence>
<keyword evidence="1" id="KW-0472">Membrane</keyword>
<feature type="transmembrane region" description="Helical" evidence="1">
    <location>
        <begin position="129"/>
        <end position="152"/>
    </location>
</feature>
<protein>
    <recommendedName>
        <fullName evidence="4">RDD domain-containing protein</fullName>
    </recommendedName>
</protein>
<feature type="transmembrane region" description="Helical" evidence="1">
    <location>
        <begin position="60"/>
        <end position="80"/>
    </location>
</feature>
<organism evidence="2 3">
    <name type="scientific">Cytobacillus mangrovibacter</name>
    <dbReference type="NCBI Taxonomy" id="3299024"/>
    <lineage>
        <taxon>Bacteria</taxon>
        <taxon>Bacillati</taxon>
        <taxon>Bacillota</taxon>
        <taxon>Bacilli</taxon>
        <taxon>Bacillales</taxon>
        <taxon>Bacillaceae</taxon>
        <taxon>Cytobacillus</taxon>
    </lineage>
</organism>
<evidence type="ECO:0000313" key="3">
    <source>
        <dbReference type="Proteomes" id="UP001601058"/>
    </source>
</evidence>
<comment type="caution">
    <text evidence="2">The sequence shown here is derived from an EMBL/GenBank/DDBJ whole genome shotgun (WGS) entry which is preliminary data.</text>
</comment>
<dbReference type="RefSeq" id="WP_389217281.1">
    <property type="nucleotide sequence ID" value="NZ_JBIACJ010000003.1"/>
</dbReference>
<keyword evidence="1" id="KW-0812">Transmembrane</keyword>
<feature type="transmembrane region" description="Helical" evidence="1">
    <location>
        <begin position="7"/>
        <end position="40"/>
    </location>
</feature>
<accession>A0ABW6JZB4</accession>
<reference evidence="2 3" key="1">
    <citation type="submission" date="2024-08" db="EMBL/GenBank/DDBJ databases">
        <title>Two novel Cytobacillus novel species.</title>
        <authorList>
            <person name="Liu G."/>
        </authorList>
    </citation>
    <scope>NUCLEOTIDE SEQUENCE [LARGE SCALE GENOMIC DNA]</scope>
    <source>
        <strain evidence="2 3">FJAT-53684</strain>
    </source>
</reference>
<keyword evidence="1" id="KW-1133">Transmembrane helix</keyword>
<evidence type="ECO:0008006" key="4">
    <source>
        <dbReference type="Google" id="ProtNLM"/>
    </source>
</evidence>
<gene>
    <name evidence="2" type="ORF">ACFYKT_06700</name>
</gene>
<feature type="transmembrane region" description="Helical" evidence="1">
    <location>
        <begin position="101"/>
        <end position="123"/>
    </location>
</feature>
<evidence type="ECO:0000313" key="2">
    <source>
        <dbReference type="EMBL" id="MFE8696038.1"/>
    </source>
</evidence>